<dbReference type="InterPro" id="IPR008969">
    <property type="entry name" value="CarboxyPept-like_regulatory"/>
</dbReference>
<organism evidence="1 2">
    <name type="scientific">Cellulophaga algicola (strain DSM 14237 / IC166 / ACAM 630)</name>
    <dbReference type="NCBI Taxonomy" id="688270"/>
    <lineage>
        <taxon>Bacteria</taxon>
        <taxon>Pseudomonadati</taxon>
        <taxon>Bacteroidota</taxon>
        <taxon>Flavobacteriia</taxon>
        <taxon>Flavobacteriales</taxon>
        <taxon>Flavobacteriaceae</taxon>
        <taxon>Cellulophaga</taxon>
    </lineage>
</organism>
<dbReference type="eggNOG" id="ENOG502ZCMY">
    <property type="taxonomic scope" value="Bacteria"/>
</dbReference>
<dbReference type="SUPFAM" id="SSF49464">
    <property type="entry name" value="Carboxypeptidase regulatory domain-like"/>
    <property type="match status" value="1"/>
</dbReference>
<dbReference type="AlphaFoldDB" id="E6X6P9"/>
<protein>
    <recommendedName>
        <fullName evidence="3">Carboxypeptidase-like regulatory domain-containing protein</fullName>
    </recommendedName>
</protein>
<name>E6X6P9_CELAD</name>
<sequence length="387" mass="45034">MRLVYIALFVSSLSFSQHQKKGVVYDKENNEPLEFVSVYNKLDHTTTNKDGKYGFTSATDYIYFHKVGYDNYTTIISNLRDTIFLNRSVFQLNEVVVSNAKTIYQKIKDSIASNYVLKPHSEAFFLRAILKRNGAIIRLQDMQGNLHRKTSIYGGGLTLMDTDFSVAVKNMRQIGITKDENNIYFEFPSLFNILSEFVRTNAMGPDFEVIEKPYKNSTSTKVEFTSLNSDTKNKSYGHYIINTNDNAILSFNSVVKPFYPEELFKTPKYSTIVQQDITVFFKEDPSFKRYFMTLAKRTATLNVKVKDDPTVHKFEMEIVLYTKESFGNEDVKSNVNEQKDIFKIKMKYNKDFWKEQNQLLLTDEMEAFIKKMTQDDTKRKVKSNVKD</sequence>
<dbReference type="Pfam" id="PF13715">
    <property type="entry name" value="CarbopepD_reg_2"/>
    <property type="match status" value="1"/>
</dbReference>
<evidence type="ECO:0000313" key="2">
    <source>
        <dbReference type="Proteomes" id="UP000008634"/>
    </source>
</evidence>
<dbReference type="Proteomes" id="UP000008634">
    <property type="component" value="Chromosome"/>
</dbReference>
<dbReference type="OrthoDB" id="1147959at2"/>
<gene>
    <name evidence="1" type="ordered locus">Celal_2295</name>
</gene>
<dbReference type="EMBL" id="CP002453">
    <property type="protein sequence ID" value="ADV49587.1"/>
    <property type="molecule type" value="Genomic_DNA"/>
</dbReference>
<evidence type="ECO:0008006" key="3">
    <source>
        <dbReference type="Google" id="ProtNLM"/>
    </source>
</evidence>
<dbReference type="STRING" id="688270.Celal_2295"/>
<proteinExistence type="predicted"/>
<reference evidence="1 2" key="1">
    <citation type="journal article" date="2010" name="Stand. Genomic Sci.">
        <title>Complete genome sequence of Cellulophaga algicola type strain (IC166).</title>
        <authorList>
            <person name="Abt B."/>
            <person name="Lu M."/>
            <person name="Misra M."/>
            <person name="Han C."/>
            <person name="Nolan M."/>
            <person name="Lucas S."/>
            <person name="Hammon N."/>
            <person name="Deshpande S."/>
            <person name="Cheng J.F."/>
            <person name="Tapia R."/>
            <person name="Goodwin L."/>
            <person name="Pitluck S."/>
            <person name="Liolios K."/>
            <person name="Pagani I."/>
            <person name="Ivanova N."/>
            <person name="Mavromatis K."/>
            <person name="Ovchinikova G."/>
            <person name="Pati A."/>
            <person name="Chen A."/>
            <person name="Palaniappan K."/>
            <person name="Land M."/>
            <person name="Hauser L."/>
            <person name="Chang Y.J."/>
            <person name="Jeffries C.D."/>
            <person name="Detter J.C."/>
            <person name="Brambilla E."/>
            <person name="Rohde M."/>
            <person name="Tindall B.J."/>
            <person name="Goker M."/>
            <person name="Woyke T."/>
            <person name="Bristow J."/>
            <person name="Eisen J.A."/>
            <person name="Markowitz V."/>
            <person name="Hugenholtz P."/>
            <person name="Kyrpides N.C."/>
            <person name="Klenk H.P."/>
            <person name="Lapidus A."/>
        </authorList>
    </citation>
    <scope>NUCLEOTIDE SEQUENCE [LARGE SCALE GENOMIC DNA]</scope>
    <source>
        <strain evidence="2">DSM 14237 / IC166 / ACAM 630</strain>
    </source>
</reference>
<dbReference type="KEGG" id="cao:Celal_2295"/>
<keyword evidence="2" id="KW-1185">Reference proteome</keyword>
<dbReference type="RefSeq" id="WP_013551061.1">
    <property type="nucleotide sequence ID" value="NC_014934.1"/>
</dbReference>
<dbReference type="HOGENOM" id="CLU_711297_0_0_10"/>
<evidence type="ECO:0000313" key="1">
    <source>
        <dbReference type="EMBL" id="ADV49587.1"/>
    </source>
</evidence>
<accession>E6X6P9</accession>